<gene>
    <name evidence="1" type="ORF">KGD84_17570</name>
</gene>
<accession>A0ABX8BE74</accession>
<evidence type="ECO:0000313" key="1">
    <source>
        <dbReference type="EMBL" id="QUX20337.1"/>
    </source>
</evidence>
<protein>
    <recommendedName>
        <fullName evidence="3">DUF222 domain-containing protein</fullName>
    </recommendedName>
</protein>
<evidence type="ECO:0008006" key="3">
    <source>
        <dbReference type="Google" id="ProtNLM"/>
    </source>
</evidence>
<dbReference type="RefSeq" id="WP_220561532.1">
    <property type="nucleotide sequence ID" value="NZ_CP074133.1"/>
</dbReference>
<keyword evidence="2" id="KW-1185">Reference proteome</keyword>
<dbReference type="EMBL" id="CP074133">
    <property type="protein sequence ID" value="QUX20337.1"/>
    <property type="molecule type" value="Genomic_DNA"/>
</dbReference>
<organism evidence="1 2">
    <name type="scientific">Nocardiopsis changdeensis</name>
    <dbReference type="NCBI Taxonomy" id="2831969"/>
    <lineage>
        <taxon>Bacteria</taxon>
        <taxon>Bacillati</taxon>
        <taxon>Actinomycetota</taxon>
        <taxon>Actinomycetes</taxon>
        <taxon>Streptosporangiales</taxon>
        <taxon>Nocardiopsidaceae</taxon>
        <taxon>Nocardiopsis</taxon>
    </lineage>
</organism>
<name>A0ABX8BE74_9ACTN</name>
<proteinExistence type="predicted"/>
<reference evidence="1 2" key="1">
    <citation type="submission" date="2021-05" db="EMBL/GenBank/DDBJ databases">
        <title>Direct Submission.</title>
        <authorList>
            <person name="Li K."/>
            <person name="Gao J."/>
        </authorList>
    </citation>
    <scope>NUCLEOTIDE SEQUENCE [LARGE SCALE GENOMIC DNA]</scope>
    <source>
        <strain evidence="1 2">Mg02</strain>
    </source>
</reference>
<sequence>MATDDLLRRAARRLRETSGDADTWTWLTATAKAVTAIANRDPDVHQSHHGRAPELAVSDHLAVFSPLVGTTLADWLDLTAERVEERQWSDDGPMVARALAVARAITLEDLNDALAKEN</sequence>
<evidence type="ECO:0000313" key="2">
    <source>
        <dbReference type="Proteomes" id="UP000676079"/>
    </source>
</evidence>
<dbReference type="Proteomes" id="UP000676079">
    <property type="component" value="Chromosome"/>
</dbReference>